<dbReference type="SUPFAM" id="SSF53474">
    <property type="entry name" value="alpha/beta-Hydrolases"/>
    <property type="match status" value="1"/>
</dbReference>
<dbReference type="InterPro" id="IPR029058">
    <property type="entry name" value="AB_hydrolase_fold"/>
</dbReference>
<dbReference type="Gene3D" id="3.40.50.1820">
    <property type="entry name" value="alpha/beta hydrolase"/>
    <property type="match status" value="1"/>
</dbReference>
<evidence type="ECO:0000313" key="6">
    <source>
        <dbReference type="Proteomes" id="UP001152797"/>
    </source>
</evidence>
<dbReference type="Pfam" id="PF05057">
    <property type="entry name" value="DUF676"/>
    <property type="match status" value="1"/>
</dbReference>
<evidence type="ECO:0000259" key="3">
    <source>
        <dbReference type="Pfam" id="PF05057"/>
    </source>
</evidence>
<evidence type="ECO:0000313" key="4">
    <source>
        <dbReference type="EMBL" id="CAI3988388.1"/>
    </source>
</evidence>
<dbReference type="Pfam" id="PF12394">
    <property type="entry name" value="DUF3657"/>
    <property type="match status" value="1"/>
</dbReference>
<dbReference type="PANTHER" id="PTHR12482:SF5">
    <property type="entry name" value="DUF676 DOMAIN-CONTAINING PROTEIN"/>
    <property type="match status" value="1"/>
</dbReference>
<organism evidence="4">
    <name type="scientific">Cladocopium goreaui</name>
    <dbReference type="NCBI Taxonomy" id="2562237"/>
    <lineage>
        <taxon>Eukaryota</taxon>
        <taxon>Sar</taxon>
        <taxon>Alveolata</taxon>
        <taxon>Dinophyceae</taxon>
        <taxon>Suessiales</taxon>
        <taxon>Symbiodiniaceae</taxon>
        <taxon>Cladocopium</taxon>
    </lineage>
</organism>
<comment type="caution">
    <text evidence="4">The sequence shown here is derived from an EMBL/GenBank/DDBJ whole genome shotgun (WGS) entry which is preliminary data.</text>
</comment>
<feature type="region of interest" description="Disordered" evidence="2">
    <location>
        <begin position="205"/>
        <end position="269"/>
    </location>
</feature>
<evidence type="ECO:0000313" key="5">
    <source>
        <dbReference type="EMBL" id="CAL4775700.1"/>
    </source>
</evidence>
<gene>
    <name evidence="4" type="ORF">C1SCF055_LOCUS15566</name>
</gene>
<dbReference type="EMBL" id="CAMXCT030001260">
    <property type="protein sequence ID" value="CAL4775700.1"/>
    <property type="molecule type" value="Genomic_DNA"/>
</dbReference>
<dbReference type="AlphaFoldDB" id="A0A9P1CCV8"/>
<reference evidence="5 6" key="2">
    <citation type="submission" date="2024-05" db="EMBL/GenBank/DDBJ databases">
        <authorList>
            <person name="Chen Y."/>
            <person name="Shah S."/>
            <person name="Dougan E. K."/>
            <person name="Thang M."/>
            <person name="Chan C."/>
        </authorList>
    </citation>
    <scope>NUCLEOTIDE SEQUENCE [LARGE SCALE GENOMIC DNA]</scope>
</reference>
<name>A0A9P1CCV8_9DINO</name>
<reference evidence="4" key="1">
    <citation type="submission" date="2022-10" db="EMBL/GenBank/DDBJ databases">
        <authorList>
            <person name="Chen Y."/>
            <person name="Dougan E. K."/>
            <person name="Chan C."/>
            <person name="Rhodes N."/>
            <person name="Thang M."/>
        </authorList>
    </citation>
    <scope>NUCLEOTIDE SEQUENCE</scope>
</reference>
<dbReference type="EMBL" id="CAMXCT010001260">
    <property type="protein sequence ID" value="CAI3988388.1"/>
    <property type="molecule type" value="Genomic_DNA"/>
</dbReference>
<dbReference type="InterPro" id="IPR022122">
    <property type="entry name" value="DUF3657"/>
</dbReference>
<comment type="similarity">
    <text evidence="1">Belongs to the FAM135 family.</text>
</comment>
<dbReference type="EMBL" id="CAMXCT020001260">
    <property type="protein sequence ID" value="CAL1141763.1"/>
    <property type="molecule type" value="Genomic_DNA"/>
</dbReference>
<evidence type="ECO:0000256" key="1">
    <source>
        <dbReference type="ARBA" id="ARBA00007949"/>
    </source>
</evidence>
<dbReference type="PANTHER" id="PTHR12482">
    <property type="entry name" value="LIPASE ROG1-RELATED-RELATED"/>
    <property type="match status" value="1"/>
</dbReference>
<proteinExistence type="inferred from homology"/>
<accession>A0A9P1CCV8</accession>
<protein>
    <submittedName>
        <fullName evidence="5">Protein FAM135A</fullName>
    </submittedName>
</protein>
<keyword evidence="6" id="KW-1185">Reference proteome</keyword>
<feature type="domain" description="DUF676" evidence="3">
    <location>
        <begin position="564"/>
        <end position="747"/>
    </location>
</feature>
<dbReference type="OrthoDB" id="273452at2759"/>
<dbReference type="InterPro" id="IPR044294">
    <property type="entry name" value="Lipase-like"/>
</dbReference>
<dbReference type="InterPro" id="IPR007751">
    <property type="entry name" value="DUF676_lipase-like"/>
</dbReference>
<dbReference type="Proteomes" id="UP001152797">
    <property type="component" value="Unassembled WGS sequence"/>
</dbReference>
<feature type="compositionally biased region" description="Low complexity" evidence="2">
    <location>
        <begin position="205"/>
        <end position="218"/>
    </location>
</feature>
<evidence type="ECO:0000256" key="2">
    <source>
        <dbReference type="SAM" id="MobiDB-lite"/>
    </source>
</evidence>
<sequence>MSLCTVVEIALQFESFRNIDLFHQGLYHLKTRIYRDDESRALAVPHSHLKGPTLVTEPVKGKAPRVDHHNLIPAHLNEELYTFSTRSFLIRYCEEEVELGDVGQFRLELGPSELERRQPLLLEVELMFADLTQPSGENLGDQPDVESAEFRCVSTQVLRLRGVERGLHDFCPVVFDECHFCLLNLAVHSAVLDLRFRLRPKQLAAAKPKVAGPAPRAGAKGEEDSEGGESRGGDVGLPAVVKHSKKSLNNDGSEDHDQERPPSSWQAAPPPALSMAEALFAEELNRPVEHSRLMQLAEGLYRRHIGVLSSSYVQQAAWFKLICERCLTPLQREALFGRTEDGDVVVPSDLGIDVLTLPKGMLMPQLPNPSGVRASGSTAGISSLKPAAGFECTTGERVLQESILARIAESGESFTPHSVARLLAYDLNAVSCQILELWHQALNVVAFCYREIASMLRTQWEERIIDQWSLSIVREKMSSNLAEPENKSIGDAHTAAAENLRKTVKPRSPELASIEDTTLFPSIEQRPVLFDQRCVGVAGMDVKGIPHPSVWESRVPSAPKQYRGVHLFVLCHGFQGNSFDMRLMKNNIALLYPDAIFLCSQSNEDNTEGDFQEMGIRLAQEVGNFICDWCPGTALGRLSFIAHSIGGLIVRSAIPHLQDFRDKMFTILTFSSPHVGYFLKNISLFHLGLKVLQSWRGSQCLTQLSMADADDPRKTMIYKLSQTPGFEYFQNVVLVSCFSDSYGPFDSARVEIGNMLGMHTAQEAYKEIVQNLWKNVKPERVFRFDVNFHIPENNLDTFIGRAAHIQFLECQPDIRPTKLRATEAKALEEKRSKQLEDLDRVDRLWEFRLCVEMLRDCLDSFSTHGERDLLSTADETLLATEDLLRRITELAVMHKNSGEALLDVISQGSPGSFAAQEDSGLLMQVLQSPDFREKGGLTSSLLSSRLMISGLLESVLGELTCWRSHPSEADLQAWKRWDRTYELLAKRVAAVQQSQQVPGVASIDDLRRRCFEGASRCDGDEVVECVACRPACTPLCGYGRA</sequence>